<name>A0AAD5UP36_9APHY</name>
<keyword evidence="2" id="KW-1185">Reference proteome</keyword>
<evidence type="ECO:0000313" key="1">
    <source>
        <dbReference type="EMBL" id="KAJ3473674.1"/>
    </source>
</evidence>
<organism evidence="1 2">
    <name type="scientific">Meripilus lineatus</name>
    <dbReference type="NCBI Taxonomy" id="2056292"/>
    <lineage>
        <taxon>Eukaryota</taxon>
        <taxon>Fungi</taxon>
        <taxon>Dikarya</taxon>
        <taxon>Basidiomycota</taxon>
        <taxon>Agaricomycotina</taxon>
        <taxon>Agaricomycetes</taxon>
        <taxon>Polyporales</taxon>
        <taxon>Meripilaceae</taxon>
        <taxon>Meripilus</taxon>
    </lineage>
</organism>
<proteinExistence type="predicted"/>
<accession>A0AAD5UP36</accession>
<comment type="caution">
    <text evidence="1">The sequence shown here is derived from an EMBL/GenBank/DDBJ whole genome shotgun (WGS) entry which is preliminary data.</text>
</comment>
<evidence type="ECO:0000313" key="2">
    <source>
        <dbReference type="Proteomes" id="UP001212997"/>
    </source>
</evidence>
<reference evidence="1" key="1">
    <citation type="submission" date="2022-07" db="EMBL/GenBank/DDBJ databases">
        <title>Genome Sequence of Physisporinus lineatus.</title>
        <authorList>
            <person name="Buettner E."/>
        </authorList>
    </citation>
    <scope>NUCLEOTIDE SEQUENCE</scope>
    <source>
        <strain evidence="1">VT162</strain>
    </source>
</reference>
<dbReference type="EMBL" id="JANAWD010001299">
    <property type="protein sequence ID" value="KAJ3473674.1"/>
    <property type="molecule type" value="Genomic_DNA"/>
</dbReference>
<protein>
    <submittedName>
        <fullName evidence="1">Uncharacterized protein</fullName>
    </submittedName>
</protein>
<dbReference type="AlphaFoldDB" id="A0AAD5UP36"/>
<sequence length="149" mass="16256">MAKPSTYIYDANGGFGTVVSMGEKTKMNDILRPEGASSRISPTTIPSTDHYHSLLIQPNLTPLDIDLVIQEDVFILNLASPEAPRLKVYLTPISVFIIDGRVPIHEPKESSCLHMISGEISSKHGLAPRKGCLPRGSARSQRLGKAFCK</sequence>
<gene>
    <name evidence="1" type="ORF">NLI96_g12883</name>
</gene>
<dbReference type="Proteomes" id="UP001212997">
    <property type="component" value="Unassembled WGS sequence"/>
</dbReference>